<dbReference type="PATRIC" id="fig|229920.5.peg.3448"/>
<reference evidence="9 10" key="1">
    <citation type="submission" date="2015-07" db="EMBL/GenBank/DDBJ databases">
        <title>Genome sequence of Leptolinea tardivitalis DSM 16556.</title>
        <authorList>
            <person name="Hemp J."/>
            <person name="Ward L.M."/>
            <person name="Pace L.A."/>
            <person name="Fischer W.W."/>
        </authorList>
    </citation>
    <scope>NUCLEOTIDE SEQUENCE [LARGE SCALE GENOMIC DNA]</scope>
    <source>
        <strain evidence="9 10">YMTK-2</strain>
    </source>
</reference>
<dbReference type="InterPro" id="IPR003594">
    <property type="entry name" value="HATPase_dom"/>
</dbReference>
<dbReference type="STRING" id="229920.ADM99_11240"/>
<dbReference type="Proteomes" id="UP000050430">
    <property type="component" value="Unassembled WGS sequence"/>
</dbReference>
<dbReference type="OrthoDB" id="9773956at2"/>
<keyword evidence="7" id="KW-1133">Transmembrane helix</keyword>
<evidence type="ECO:0000256" key="4">
    <source>
        <dbReference type="ARBA" id="ARBA00022679"/>
    </source>
</evidence>
<evidence type="ECO:0000256" key="5">
    <source>
        <dbReference type="ARBA" id="ARBA00022777"/>
    </source>
</evidence>
<dbReference type="SMART" id="SM00387">
    <property type="entry name" value="HATPase_c"/>
    <property type="match status" value="1"/>
</dbReference>
<evidence type="ECO:0000256" key="2">
    <source>
        <dbReference type="ARBA" id="ARBA00012438"/>
    </source>
</evidence>
<evidence type="ECO:0000256" key="6">
    <source>
        <dbReference type="ARBA" id="ARBA00023012"/>
    </source>
</evidence>
<dbReference type="PRINTS" id="PR00344">
    <property type="entry name" value="BCTRLSENSOR"/>
</dbReference>
<organism evidence="9 10">
    <name type="scientific">Leptolinea tardivitalis</name>
    <dbReference type="NCBI Taxonomy" id="229920"/>
    <lineage>
        <taxon>Bacteria</taxon>
        <taxon>Bacillati</taxon>
        <taxon>Chloroflexota</taxon>
        <taxon>Anaerolineae</taxon>
        <taxon>Anaerolineales</taxon>
        <taxon>Anaerolineaceae</taxon>
        <taxon>Leptolinea</taxon>
    </lineage>
</organism>
<accession>A0A0P6WMU4</accession>
<dbReference type="GO" id="GO:0004721">
    <property type="term" value="F:phosphoprotein phosphatase activity"/>
    <property type="evidence" value="ECO:0007669"/>
    <property type="project" value="TreeGrafter"/>
</dbReference>
<dbReference type="InterPro" id="IPR050351">
    <property type="entry name" value="BphY/WalK/GraS-like"/>
</dbReference>
<keyword evidence="7" id="KW-0472">Membrane</keyword>
<dbReference type="RefSeq" id="WP_062423395.1">
    <property type="nucleotide sequence ID" value="NZ_BBYA01000015.1"/>
</dbReference>
<keyword evidence="5 9" id="KW-0418">Kinase</keyword>
<keyword evidence="7" id="KW-0812">Transmembrane</keyword>
<feature type="transmembrane region" description="Helical" evidence="7">
    <location>
        <begin position="7"/>
        <end position="28"/>
    </location>
</feature>
<name>A0A0P6WMU4_9CHLR</name>
<evidence type="ECO:0000256" key="7">
    <source>
        <dbReference type="SAM" id="Phobius"/>
    </source>
</evidence>
<evidence type="ECO:0000259" key="8">
    <source>
        <dbReference type="PROSITE" id="PS50109"/>
    </source>
</evidence>
<dbReference type="SUPFAM" id="SSF55874">
    <property type="entry name" value="ATPase domain of HSP90 chaperone/DNA topoisomerase II/histidine kinase"/>
    <property type="match status" value="1"/>
</dbReference>
<dbReference type="GO" id="GO:0005886">
    <property type="term" value="C:plasma membrane"/>
    <property type="evidence" value="ECO:0007669"/>
    <property type="project" value="TreeGrafter"/>
</dbReference>
<dbReference type="InterPro" id="IPR005467">
    <property type="entry name" value="His_kinase_dom"/>
</dbReference>
<evidence type="ECO:0000313" key="9">
    <source>
        <dbReference type="EMBL" id="KPL71277.1"/>
    </source>
</evidence>
<feature type="domain" description="Histidine kinase" evidence="8">
    <location>
        <begin position="119"/>
        <end position="329"/>
    </location>
</feature>
<comment type="caution">
    <text evidence="9">The sequence shown here is derived from an EMBL/GenBank/DDBJ whole genome shotgun (WGS) entry which is preliminary data.</text>
</comment>
<dbReference type="GO" id="GO:0000155">
    <property type="term" value="F:phosphorelay sensor kinase activity"/>
    <property type="evidence" value="ECO:0007669"/>
    <property type="project" value="InterPro"/>
</dbReference>
<sequence length="329" mass="36695">MLRNKEFRQFAILFSFLTAISVLFGFAINTAAGILSISSAAAFGTAFFIFTRARYKSIARISDQIDIVLHNLDHMDIGESDEGELSILKCEITKMLQRIREQNETLKKEKEHLADSLADIAHQLRTPLTSASLILSLLANNPDENERNAFLRETEELVVRMDWLVTSLLKLSRLDAGIVVFQNGPIDIYNLIDAALRPFLIPLDLHDIDVLIDIPKGMIIKGDSGWLSEAIQNILKNCMESIGEKGKIEIVCIDNPLFSEITIHDSGAGFDKEDLPCLFDRFYRGKKTNAKGYGIGLALCKMIVTRQGGTITAKNHPQGGALFIIRFPK</sequence>
<keyword evidence="10" id="KW-1185">Reference proteome</keyword>
<keyword evidence="3" id="KW-0597">Phosphoprotein</keyword>
<keyword evidence="6" id="KW-0902">Two-component regulatory system</keyword>
<dbReference type="EMBL" id="LGCK01000011">
    <property type="protein sequence ID" value="KPL71277.1"/>
    <property type="molecule type" value="Genomic_DNA"/>
</dbReference>
<keyword evidence="4" id="KW-0808">Transferase</keyword>
<dbReference type="InterPro" id="IPR036097">
    <property type="entry name" value="HisK_dim/P_sf"/>
</dbReference>
<dbReference type="EC" id="2.7.13.3" evidence="2"/>
<protein>
    <recommendedName>
        <fullName evidence="2">histidine kinase</fullName>
        <ecNumber evidence="2">2.7.13.3</ecNumber>
    </recommendedName>
</protein>
<dbReference type="Pfam" id="PF00512">
    <property type="entry name" value="HisKA"/>
    <property type="match status" value="1"/>
</dbReference>
<dbReference type="CDD" id="cd00082">
    <property type="entry name" value="HisKA"/>
    <property type="match status" value="1"/>
</dbReference>
<evidence type="ECO:0000256" key="1">
    <source>
        <dbReference type="ARBA" id="ARBA00000085"/>
    </source>
</evidence>
<dbReference type="AlphaFoldDB" id="A0A0P6WMU4"/>
<dbReference type="PANTHER" id="PTHR45453">
    <property type="entry name" value="PHOSPHATE REGULON SENSOR PROTEIN PHOR"/>
    <property type="match status" value="1"/>
</dbReference>
<dbReference type="SMART" id="SM00388">
    <property type="entry name" value="HisKA"/>
    <property type="match status" value="1"/>
</dbReference>
<proteinExistence type="predicted"/>
<dbReference type="InterPro" id="IPR004358">
    <property type="entry name" value="Sig_transdc_His_kin-like_C"/>
</dbReference>
<dbReference type="Gene3D" id="1.10.287.130">
    <property type="match status" value="1"/>
</dbReference>
<dbReference type="Pfam" id="PF02518">
    <property type="entry name" value="HATPase_c"/>
    <property type="match status" value="1"/>
</dbReference>
<evidence type="ECO:0000256" key="3">
    <source>
        <dbReference type="ARBA" id="ARBA00022553"/>
    </source>
</evidence>
<dbReference type="InterPro" id="IPR036890">
    <property type="entry name" value="HATPase_C_sf"/>
</dbReference>
<dbReference type="SUPFAM" id="SSF47384">
    <property type="entry name" value="Homodimeric domain of signal transducing histidine kinase"/>
    <property type="match status" value="1"/>
</dbReference>
<evidence type="ECO:0000313" key="10">
    <source>
        <dbReference type="Proteomes" id="UP000050430"/>
    </source>
</evidence>
<gene>
    <name evidence="9" type="ORF">ADM99_11240</name>
</gene>
<dbReference type="GO" id="GO:0016036">
    <property type="term" value="P:cellular response to phosphate starvation"/>
    <property type="evidence" value="ECO:0007669"/>
    <property type="project" value="TreeGrafter"/>
</dbReference>
<dbReference type="PROSITE" id="PS50109">
    <property type="entry name" value="HIS_KIN"/>
    <property type="match status" value="1"/>
</dbReference>
<dbReference type="Gene3D" id="3.30.565.10">
    <property type="entry name" value="Histidine kinase-like ATPase, C-terminal domain"/>
    <property type="match status" value="1"/>
</dbReference>
<dbReference type="PANTHER" id="PTHR45453:SF1">
    <property type="entry name" value="PHOSPHATE REGULON SENSOR PROTEIN PHOR"/>
    <property type="match status" value="1"/>
</dbReference>
<dbReference type="InterPro" id="IPR003661">
    <property type="entry name" value="HisK_dim/P_dom"/>
</dbReference>
<comment type="catalytic activity">
    <reaction evidence="1">
        <text>ATP + protein L-histidine = ADP + protein N-phospho-L-histidine.</text>
        <dbReference type="EC" id="2.7.13.3"/>
    </reaction>
</comment>